<reference evidence="1 2" key="1">
    <citation type="submission" date="2020-04" db="EMBL/GenBank/DDBJ databases">
        <authorList>
            <person name="Klaysubun C."/>
            <person name="Duangmal K."/>
            <person name="Lipun K."/>
        </authorList>
    </citation>
    <scope>NUCLEOTIDE SEQUENCE [LARGE SCALE GENOMIC DNA]</scope>
    <source>
        <strain evidence="1 2">JCM 11839</strain>
    </source>
</reference>
<dbReference type="EMBL" id="JAAXKY010000198">
    <property type="protein sequence ID" value="NMH82123.1"/>
    <property type="molecule type" value="Genomic_DNA"/>
</dbReference>
<name>A0ABX1RP06_9PSEU</name>
<protein>
    <recommendedName>
        <fullName evidence="3">Intracellular proteinase inhibitor BsuPI domain-containing protein</fullName>
    </recommendedName>
</protein>
<comment type="caution">
    <text evidence="1">The sequence shown here is derived from an EMBL/GenBank/DDBJ whole genome shotgun (WGS) entry which is preliminary data.</text>
</comment>
<evidence type="ECO:0008006" key="3">
    <source>
        <dbReference type="Google" id="ProtNLM"/>
    </source>
</evidence>
<dbReference type="Proteomes" id="UP001296706">
    <property type="component" value="Unassembled WGS sequence"/>
</dbReference>
<gene>
    <name evidence="1" type="ORF">HF577_34175</name>
</gene>
<dbReference type="RefSeq" id="WP_169400136.1">
    <property type="nucleotide sequence ID" value="NZ_BAAAJH010000006.1"/>
</dbReference>
<proteinExistence type="predicted"/>
<sequence>MLTVGAEIDRPEHRVGERPVLRLVVTNISDQPCIRDLDSARQEIVVWGAGGARIWSSNDCVNAGSTDLRTLVPGQPVAFAVRWAGRTSSPGCAAPRTEVPAGEYNVMSRVDDAISAATAFRRVP</sequence>
<accession>A0ABX1RP06</accession>
<keyword evidence="2" id="KW-1185">Reference proteome</keyword>
<evidence type="ECO:0000313" key="1">
    <source>
        <dbReference type="EMBL" id="NMH82123.1"/>
    </source>
</evidence>
<evidence type="ECO:0000313" key="2">
    <source>
        <dbReference type="Proteomes" id="UP001296706"/>
    </source>
</evidence>
<organism evidence="1 2">
    <name type="scientific">Pseudonocardia xinjiangensis</name>
    <dbReference type="NCBI Taxonomy" id="75289"/>
    <lineage>
        <taxon>Bacteria</taxon>
        <taxon>Bacillati</taxon>
        <taxon>Actinomycetota</taxon>
        <taxon>Actinomycetes</taxon>
        <taxon>Pseudonocardiales</taxon>
        <taxon>Pseudonocardiaceae</taxon>
        <taxon>Pseudonocardia</taxon>
    </lineage>
</organism>